<evidence type="ECO:0000256" key="1">
    <source>
        <dbReference type="SAM" id="Phobius"/>
    </source>
</evidence>
<dbReference type="Proteomes" id="UP001176806">
    <property type="component" value="Unassembled WGS sequence"/>
</dbReference>
<reference evidence="2" key="1">
    <citation type="submission" date="2023-07" db="EMBL/GenBank/DDBJ databases">
        <title>Two novel species in the genus Flavivirga.</title>
        <authorList>
            <person name="Kwon K."/>
        </authorList>
    </citation>
    <scope>NUCLEOTIDE SEQUENCE</scope>
    <source>
        <strain evidence="2">KACC 14158</strain>
    </source>
</reference>
<gene>
    <name evidence="2" type="ORF">Q4Q40_18275</name>
</gene>
<keyword evidence="3" id="KW-1185">Reference proteome</keyword>
<accession>A0ABT8WTD0</accession>
<evidence type="ECO:0000313" key="3">
    <source>
        <dbReference type="Proteomes" id="UP001176806"/>
    </source>
</evidence>
<feature type="transmembrane region" description="Helical" evidence="1">
    <location>
        <begin position="50"/>
        <end position="68"/>
    </location>
</feature>
<keyword evidence="1" id="KW-0812">Transmembrane</keyword>
<keyword evidence="1" id="KW-0472">Membrane</keyword>
<feature type="transmembrane region" description="Helical" evidence="1">
    <location>
        <begin position="135"/>
        <end position="155"/>
    </location>
</feature>
<dbReference type="RefSeq" id="WP_303303414.1">
    <property type="nucleotide sequence ID" value="NZ_BAABDA010000004.1"/>
</dbReference>
<sequence length="186" mass="21096">MLEEIRVIVFRYLLPILMVFVGLYLARKTDLLKDQSTSSEKPYSFSRSQLLWWTLIILCCFSIYYGTVGEIQKINKSSLILLGISLGTTTAARVIDSTEVSNNIPRHQDRLDKKGFMYNILSDENGISIHRFQAVVFNLIFGLIFIMKFASNGIFEAFGEWELGLMGISSAAYVGLKVSENRESKT</sequence>
<organism evidence="2 3">
    <name type="scientific">Flavivirga jejuensis</name>
    <dbReference type="NCBI Taxonomy" id="870487"/>
    <lineage>
        <taxon>Bacteria</taxon>
        <taxon>Pseudomonadati</taxon>
        <taxon>Bacteroidota</taxon>
        <taxon>Flavobacteriia</taxon>
        <taxon>Flavobacteriales</taxon>
        <taxon>Flavobacteriaceae</taxon>
        <taxon>Flavivirga</taxon>
    </lineage>
</organism>
<protein>
    <recommendedName>
        <fullName evidence="4">SdpI/YhfL family protein</fullName>
    </recommendedName>
</protein>
<comment type="caution">
    <text evidence="2">The sequence shown here is derived from an EMBL/GenBank/DDBJ whole genome shotgun (WGS) entry which is preliminary data.</text>
</comment>
<name>A0ABT8WTD0_9FLAO</name>
<evidence type="ECO:0008006" key="4">
    <source>
        <dbReference type="Google" id="ProtNLM"/>
    </source>
</evidence>
<keyword evidence="1" id="KW-1133">Transmembrane helix</keyword>
<proteinExistence type="predicted"/>
<feature type="transmembrane region" description="Helical" evidence="1">
    <location>
        <begin position="7"/>
        <end position="26"/>
    </location>
</feature>
<dbReference type="EMBL" id="JAUOEL010000007">
    <property type="protein sequence ID" value="MDO5976151.1"/>
    <property type="molecule type" value="Genomic_DNA"/>
</dbReference>
<evidence type="ECO:0000313" key="2">
    <source>
        <dbReference type="EMBL" id="MDO5976151.1"/>
    </source>
</evidence>